<organism evidence="1 2">
    <name type="scientific">Muricoccus nepalensis</name>
    <dbReference type="NCBI Taxonomy" id="1854500"/>
    <lineage>
        <taxon>Bacteria</taxon>
        <taxon>Pseudomonadati</taxon>
        <taxon>Pseudomonadota</taxon>
        <taxon>Alphaproteobacteria</taxon>
        <taxon>Acetobacterales</taxon>
        <taxon>Roseomonadaceae</taxon>
        <taxon>Muricoccus</taxon>
    </lineage>
</organism>
<keyword evidence="2" id="KW-1185">Reference proteome</keyword>
<reference evidence="1 2" key="1">
    <citation type="journal article" date="2019" name="Environ. Microbiol.">
        <title>Species interactions and distinct microbial communities in high Arctic permafrost affected cryosols are associated with the CH4 and CO2 gas fluxes.</title>
        <authorList>
            <person name="Altshuler I."/>
            <person name="Hamel J."/>
            <person name="Turney S."/>
            <person name="Magnuson E."/>
            <person name="Levesque R."/>
            <person name="Greer C."/>
            <person name="Whyte L.G."/>
        </authorList>
    </citation>
    <scope>NUCLEOTIDE SEQUENCE [LARGE SCALE GENOMIC DNA]</scope>
    <source>
        <strain evidence="1 2">S9.3B</strain>
    </source>
</reference>
<dbReference type="EMBL" id="RCZP01000024">
    <property type="protein sequence ID" value="TPG51793.1"/>
    <property type="molecule type" value="Genomic_DNA"/>
</dbReference>
<accession>A0A502FRZ3</accession>
<gene>
    <name evidence="1" type="ORF">EAH89_19525</name>
</gene>
<proteinExistence type="predicted"/>
<evidence type="ECO:0000313" key="2">
    <source>
        <dbReference type="Proteomes" id="UP000317078"/>
    </source>
</evidence>
<dbReference type="AlphaFoldDB" id="A0A502FRZ3"/>
<name>A0A502FRZ3_9PROT</name>
<protein>
    <submittedName>
        <fullName evidence="1">Uncharacterized protein</fullName>
    </submittedName>
</protein>
<evidence type="ECO:0000313" key="1">
    <source>
        <dbReference type="EMBL" id="TPG51793.1"/>
    </source>
</evidence>
<dbReference type="Proteomes" id="UP000317078">
    <property type="component" value="Unassembled WGS sequence"/>
</dbReference>
<sequence length="106" mass="11391">MTTDLPEPVRRGQEAMGRPVGDFAAPAGQWALFLQCAGSCRVQRRLVADLVPLIPPDLTWAEVVPKLRCSQCGASASIVGLSGPPRQPGLGSTWLLLQWGKGAWRN</sequence>
<comment type="caution">
    <text evidence="1">The sequence shown here is derived from an EMBL/GenBank/DDBJ whole genome shotgun (WGS) entry which is preliminary data.</text>
</comment>